<feature type="compositionally biased region" description="Low complexity" evidence="1">
    <location>
        <begin position="15"/>
        <end position="46"/>
    </location>
</feature>
<feature type="compositionally biased region" description="Low complexity" evidence="1">
    <location>
        <begin position="259"/>
        <end position="289"/>
    </location>
</feature>
<feature type="region of interest" description="Disordered" evidence="1">
    <location>
        <begin position="200"/>
        <end position="304"/>
    </location>
</feature>
<feature type="compositionally biased region" description="Basic and acidic residues" evidence="1">
    <location>
        <begin position="86"/>
        <end position="97"/>
    </location>
</feature>
<gene>
    <name evidence="2" type="ORF">B0H64DRAFT_392468</name>
</gene>
<dbReference type="RefSeq" id="XP_062661085.1">
    <property type="nucleotide sequence ID" value="XM_062803555.1"/>
</dbReference>
<feature type="compositionally biased region" description="Gly residues" evidence="1">
    <location>
        <begin position="235"/>
        <end position="245"/>
    </location>
</feature>
<comment type="caution">
    <text evidence="2">The sequence shown here is derived from an EMBL/GenBank/DDBJ whole genome shotgun (WGS) entry which is preliminary data.</text>
</comment>
<organism evidence="2 3">
    <name type="scientific">Chaetomium fimeti</name>
    <dbReference type="NCBI Taxonomy" id="1854472"/>
    <lineage>
        <taxon>Eukaryota</taxon>
        <taxon>Fungi</taxon>
        <taxon>Dikarya</taxon>
        <taxon>Ascomycota</taxon>
        <taxon>Pezizomycotina</taxon>
        <taxon>Sordariomycetes</taxon>
        <taxon>Sordariomycetidae</taxon>
        <taxon>Sordariales</taxon>
        <taxon>Chaetomiaceae</taxon>
        <taxon>Chaetomium</taxon>
    </lineage>
</organism>
<sequence>MPPQGTARPAQASGPAKTNSTPATTKANSTPPTTKTTSTPATTKANQTPATTKANSTPATTKPNSTPAAASSSTSNASSTPAKAPTPEDAKFNAEQSRKDAIMQAHWRQWSASADTDLTYVIIFDQSSAPVTAEIKRIAGPGVKPAAVPRVRGLIEIIQGAKLGNVQAATVSAAVYSEIKEKFDLKPMTVKMGKDQRTGFVPSARASTGAGTPGQQASGNSNAAKTGNAGSGSATKGGNGAGASTGAGNAAKGTGGAGASTATKTGNAAASTATKGGSAGGASTKTTNSGGAGGAVKGKGQERS</sequence>
<accession>A0AAE0LTU6</accession>
<proteinExistence type="predicted"/>
<reference evidence="2" key="2">
    <citation type="submission" date="2023-06" db="EMBL/GenBank/DDBJ databases">
        <authorList>
            <consortium name="Lawrence Berkeley National Laboratory"/>
            <person name="Haridas S."/>
            <person name="Hensen N."/>
            <person name="Bonometti L."/>
            <person name="Westerberg I."/>
            <person name="Brannstrom I.O."/>
            <person name="Guillou S."/>
            <person name="Cros-Aarteil S."/>
            <person name="Calhoun S."/>
            <person name="Kuo A."/>
            <person name="Mondo S."/>
            <person name="Pangilinan J."/>
            <person name="Riley R."/>
            <person name="Labutti K."/>
            <person name="Andreopoulos B."/>
            <person name="Lipzen A."/>
            <person name="Chen C."/>
            <person name="Yanf M."/>
            <person name="Daum C."/>
            <person name="Ng V."/>
            <person name="Clum A."/>
            <person name="Steindorff A."/>
            <person name="Ohm R."/>
            <person name="Martin F."/>
            <person name="Silar P."/>
            <person name="Natvig D."/>
            <person name="Lalanne C."/>
            <person name="Gautier V."/>
            <person name="Ament-Velasquez S.L."/>
            <person name="Kruys A."/>
            <person name="Hutchinson M.I."/>
            <person name="Powell A.J."/>
            <person name="Barry K."/>
            <person name="Miller A.N."/>
            <person name="Grigoriev I.V."/>
            <person name="Debuchy R."/>
            <person name="Gladieux P."/>
            <person name="Thoren M.H."/>
            <person name="Johannesson H."/>
        </authorList>
    </citation>
    <scope>NUCLEOTIDE SEQUENCE</scope>
    <source>
        <strain evidence="2">CBS 168.71</strain>
    </source>
</reference>
<evidence type="ECO:0000256" key="1">
    <source>
        <dbReference type="SAM" id="MobiDB-lite"/>
    </source>
</evidence>
<dbReference type="AlphaFoldDB" id="A0AAE0LTU6"/>
<protein>
    <submittedName>
        <fullName evidence="2">Uncharacterized protein</fullName>
    </submittedName>
</protein>
<feature type="region of interest" description="Disordered" evidence="1">
    <location>
        <begin position="1"/>
        <end position="97"/>
    </location>
</feature>
<feature type="compositionally biased region" description="Polar residues" evidence="1">
    <location>
        <begin position="205"/>
        <end position="225"/>
    </location>
</feature>
<evidence type="ECO:0000313" key="2">
    <source>
        <dbReference type="EMBL" id="KAK3297571.1"/>
    </source>
</evidence>
<dbReference type="GeneID" id="87840503"/>
<feature type="compositionally biased region" description="Low complexity" evidence="1">
    <location>
        <begin position="56"/>
        <end position="85"/>
    </location>
</feature>
<keyword evidence="3" id="KW-1185">Reference proteome</keyword>
<dbReference type="Proteomes" id="UP001278766">
    <property type="component" value="Unassembled WGS sequence"/>
</dbReference>
<name>A0AAE0LTU6_9PEZI</name>
<evidence type="ECO:0000313" key="3">
    <source>
        <dbReference type="Proteomes" id="UP001278766"/>
    </source>
</evidence>
<reference evidence="2" key="1">
    <citation type="journal article" date="2023" name="Mol. Phylogenet. Evol.">
        <title>Genome-scale phylogeny and comparative genomics of the fungal order Sordariales.</title>
        <authorList>
            <person name="Hensen N."/>
            <person name="Bonometti L."/>
            <person name="Westerberg I."/>
            <person name="Brannstrom I.O."/>
            <person name="Guillou S."/>
            <person name="Cros-Aarteil S."/>
            <person name="Calhoun S."/>
            <person name="Haridas S."/>
            <person name="Kuo A."/>
            <person name="Mondo S."/>
            <person name="Pangilinan J."/>
            <person name="Riley R."/>
            <person name="LaButti K."/>
            <person name="Andreopoulos B."/>
            <person name="Lipzen A."/>
            <person name="Chen C."/>
            <person name="Yan M."/>
            <person name="Daum C."/>
            <person name="Ng V."/>
            <person name="Clum A."/>
            <person name="Steindorff A."/>
            <person name="Ohm R.A."/>
            <person name="Martin F."/>
            <person name="Silar P."/>
            <person name="Natvig D.O."/>
            <person name="Lalanne C."/>
            <person name="Gautier V."/>
            <person name="Ament-Velasquez S.L."/>
            <person name="Kruys A."/>
            <person name="Hutchinson M.I."/>
            <person name="Powell A.J."/>
            <person name="Barry K."/>
            <person name="Miller A.N."/>
            <person name="Grigoriev I.V."/>
            <person name="Debuchy R."/>
            <person name="Gladieux P."/>
            <person name="Hiltunen Thoren M."/>
            <person name="Johannesson H."/>
        </authorList>
    </citation>
    <scope>NUCLEOTIDE SEQUENCE</scope>
    <source>
        <strain evidence="2">CBS 168.71</strain>
    </source>
</reference>
<dbReference type="EMBL" id="JAUEPN010000003">
    <property type="protein sequence ID" value="KAK3297571.1"/>
    <property type="molecule type" value="Genomic_DNA"/>
</dbReference>